<comment type="caution">
    <text evidence="2">The sequence shown here is derived from an EMBL/GenBank/DDBJ whole genome shotgun (WGS) entry which is preliminary data.</text>
</comment>
<keyword evidence="3" id="KW-1185">Reference proteome</keyword>
<reference evidence="2" key="1">
    <citation type="journal article" date="2014" name="Int. J. Syst. Evol. Microbiol.">
        <title>Complete genome sequence of Corynebacterium casei LMG S-19264T (=DSM 44701T), isolated from a smear-ripened cheese.</title>
        <authorList>
            <consortium name="US DOE Joint Genome Institute (JGI-PGF)"/>
            <person name="Walter F."/>
            <person name="Albersmeier A."/>
            <person name="Kalinowski J."/>
            <person name="Ruckert C."/>
        </authorList>
    </citation>
    <scope>NUCLEOTIDE SEQUENCE</scope>
    <source>
        <strain evidence="2">VKM Ac-2007</strain>
    </source>
</reference>
<dbReference type="AlphaFoldDB" id="A0A9W6I5H5"/>
<sequence length="84" mass="8407">MGSAPAEVAARAGGVTITVTPARAQTVRIFFTQVRRASDPGGSAFGFSVIGPRTQAEDTRGPDSPTGKTPARPGAPAVAISLGD</sequence>
<dbReference type="Proteomes" id="UP001143474">
    <property type="component" value="Unassembled WGS sequence"/>
</dbReference>
<organism evidence="2 3">
    <name type="scientific">Streptosporangium carneum</name>
    <dbReference type="NCBI Taxonomy" id="47481"/>
    <lineage>
        <taxon>Bacteria</taxon>
        <taxon>Bacillati</taxon>
        <taxon>Actinomycetota</taxon>
        <taxon>Actinomycetes</taxon>
        <taxon>Streptosporangiales</taxon>
        <taxon>Streptosporangiaceae</taxon>
        <taxon>Streptosporangium</taxon>
    </lineage>
</organism>
<evidence type="ECO:0000313" key="2">
    <source>
        <dbReference type="EMBL" id="GLK11315.1"/>
    </source>
</evidence>
<evidence type="ECO:0000256" key="1">
    <source>
        <dbReference type="SAM" id="MobiDB-lite"/>
    </source>
</evidence>
<accession>A0A9W6I5H5</accession>
<proteinExistence type="predicted"/>
<dbReference type="EMBL" id="BSEV01000011">
    <property type="protein sequence ID" value="GLK11315.1"/>
    <property type="molecule type" value="Genomic_DNA"/>
</dbReference>
<feature type="region of interest" description="Disordered" evidence="1">
    <location>
        <begin position="41"/>
        <end position="84"/>
    </location>
</feature>
<name>A0A9W6I5H5_9ACTN</name>
<evidence type="ECO:0000313" key="3">
    <source>
        <dbReference type="Proteomes" id="UP001143474"/>
    </source>
</evidence>
<reference evidence="2" key="2">
    <citation type="submission" date="2023-01" db="EMBL/GenBank/DDBJ databases">
        <authorList>
            <person name="Sun Q."/>
            <person name="Evtushenko L."/>
        </authorList>
    </citation>
    <scope>NUCLEOTIDE SEQUENCE</scope>
    <source>
        <strain evidence="2">VKM Ac-2007</strain>
    </source>
</reference>
<protein>
    <submittedName>
        <fullName evidence="2">Uncharacterized protein</fullName>
    </submittedName>
</protein>
<gene>
    <name evidence="2" type="ORF">GCM10017600_47220</name>
</gene>